<dbReference type="RefSeq" id="WP_135068445.1">
    <property type="nucleotide sequence ID" value="NZ_CP038266.1"/>
</dbReference>
<proteinExistence type="predicted"/>
<evidence type="ECO:0000313" key="10">
    <source>
        <dbReference type="Proteomes" id="UP000295748"/>
    </source>
</evidence>
<dbReference type="InterPro" id="IPR000326">
    <property type="entry name" value="PAP2/HPO"/>
</dbReference>
<feature type="domain" description="Phosphatidic acid phosphatase type 2/haloperoxidase" evidence="8">
    <location>
        <begin position="91"/>
        <end position="194"/>
    </location>
</feature>
<evidence type="ECO:0000256" key="3">
    <source>
        <dbReference type="ARBA" id="ARBA00022692"/>
    </source>
</evidence>
<keyword evidence="4" id="KW-0378">Hydrolase</keyword>
<keyword evidence="10" id="KW-1185">Reference proteome</keyword>
<evidence type="ECO:0000256" key="4">
    <source>
        <dbReference type="ARBA" id="ARBA00022801"/>
    </source>
</evidence>
<evidence type="ECO:0000256" key="1">
    <source>
        <dbReference type="ARBA" id="ARBA00004651"/>
    </source>
</evidence>
<dbReference type="InterPro" id="IPR036938">
    <property type="entry name" value="PAP2/HPO_sf"/>
</dbReference>
<evidence type="ECO:0000256" key="7">
    <source>
        <dbReference type="SAM" id="Phobius"/>
    </source>
</evidence>
<dbReference type="PANTHER" id="PTHR14969">
    <property type="entry name" value="SPHINGOSINE-1-PHOSPHATE PHOSPHOHYDROLASE"/>
    <property type="match status" value="1"/>
</dbReference>
<feature type="transmembrane region" description="Helical" evidence="7">
    <location>
        <begin position="63"/>
        <end position="84"/>
    </location>
</feature>
<sequence>MKANPTRTRRLVIGLTAIALACLIGLWIFLQGNAPFAVDTAWNSALVDWPSPVLVGFSQVMNVLGGGWIGVLIIPLGVAIVLMLTRHRWAAAYFLSAEAVSAALVQILKQVFGRARPEEILVMSDHGSFPSGHAANAATLAVIAAILFPRAWVVVAGVVWTLLMAFSRTYLHAHWLSDTAGGALLGAGAALAMAAVFTVPLAREAAAFSAPRRAGAEVQGPGR</sequence>
<feature type="transmembrane region" description="Helical" evidence="7">
    <location>
        <begin position="153"/>
        <end position="171"/>
    </location>
</feature>
<reference evidence="9 10" key="1">
    <citation type="submission" date="2019-03" db="EMBL/GenBank/DDBJ databases">
        <authorList>
            <person name="Dong K."/>
        </authorList>
    </citation>
    <scope>NUCLEOTIDE SEQUENCE [LARGE SCALE GENOMIC DNA]</scope>
    <source>
        <strain evidence="10">dk512</strain>
    </source>
</reference>
<keyword evidence="2" id="KW-1003">Cell membrane</keyword>
<evidence type="ECO:0000313" key="9">
    <source>
        <dbReference type="EMBL" id="QBR89690.1"/>
    </source>
</evidence>
<dbReference type="Pfam" id="PF01569">
    <property type="entry name" value="PAP2"/>
    <property type="match status" value="1"/>
</dbReference>
<organism evidence="9 10">
    <name type="scientific">Microbacterium wangchenii</name>
    <dbReference type="NCBI Taxonomy" id="2541726"/>
    <lineage>
        <taxon>Bacteria</taxon>
        <taxon>Bacillati</taxon>
        <taxon>Actinomycetota</taxon>
        <taxon>Actinomycetes</taxon>
        <taxon>Micrococcales</taxon>
        <taxon>Microbacteriaceae</taxon>
        <taxon>Microbacterium</taxon>
    </lineage>
</organism>
<dbReference type="PANTHER" id="PTHR14969:SF62">
    <property type="entry name" value="DECAPRENYLPHOSPHORYL-5-PHOSPHORIBOSE PHOSPHATASE RV3807C-RELATED"/>
    <property type="match status" value="1"/>
</dbReference>
<keyword evidence="6 7" id="KW-0472">Membrane</keyword>
<accession>A0ABX5SXZ3</accession>
<name>A0ABX5SXZ3_9MICO</name>
<dbReference type="PROSITE" id="PS51257">
    <property type="entry name" value="PROKAR_LIPOPROTEIN"/>
    <property type="match status" value="1"/>
</dbReference>
<dbReference type="EMBL" id="CP038266">
    <property type="protein sequence ID" value="QBR89690.1"/>
    <property type="molecule type" value="Genomic_DNA"/>
</dbReference>
<feature type="transmembrane region" description="Helical" evidence="7">
    <location>
        <begin position="183"/>
        <end position="202"/>
    </location>
</feature>
<dbReference type="Gene3D" id="1.20.144.10">
    <property type="entry name" value="Phosphatidic acid phosphatase type 2/haloperoxidase"/>
    <property type="match status" value="2"/>
</dbReference>
<keyword evidence="5 7" id="KW-1133">Transmembrane helix</keyword>
<evidence type="ECO:0000259" key="8">
    <source>
        <dbReference type="SMART" id="SM00014"/>
    </source>
</evidence>
<feature type="transmembrane region" description="Helical" evidence="7">
    <location>
        <begin position="12"/>
        <end position="30"/>
    </location>
</feature>
<comment type="subcellular location">
    <subcellularLocation>
        <location evidence="1">Cell membrane</location>
        <topology evidence="1">Multi-pass membrane protein</topology>
    </subcellularLocation>
</comment>
<evidence type="ECO:0000256" key="5">
    <source>
        <dbReference type="ARBA" id="ARBA00022989"/>
    </source>
</evidence>
<keyword evidence="3 7" id="KW-0812">Transmembrane</keyword>
<dbReference type="SUPFAM" id="SSF48317">
    <property type="entry name" value="Acid phosphatase/Vanadium-dependent haloperoxidase"/>
    <property type="match status" value="1"/>
</dbReference>
<gene>
    <name evidence="9" type="ORF">E4K62_13985</name>
</gene>
<dbReference type="Proteomes" id="UP000295748">
    <property type="component" value="Chromosome"/>
</dbReference>
<dbReference type="SMART" id="SM00014">
    <property type="entry name" value="acidPPc"/>
    <property type="match status" value="1"/>
</dbReference>
<evidence type="ECO:0000256" key="2">
    <source>
        <dbReference type="ARBA" id="ARBA00022475"/>
    </source>
</evidence>
<evidence type="ECO:0000256" key="6">
    <source>
        <dbReference type="ARBA" id="ARBA00023136"/>
    </source>
</evidence>
<dbReference type="CDD" id="cd03392">
    <property type="entry name" value="PAP2_like_2"/>
    <property type="match status" value="1"/>
</dbReference>
<protein>
    <submittedName>
        <fullName evidence="9">Phosphatase PAP2 family protein</fullName>
    </submittedName>
</protein>